<gene>
    <name evidence="2" type="ORF">CDV31_000748</name>
</gene>
<keyword evidence="3" id="KW-1185">Reference proteome</keyword>
<feature type="compositionally biased region" description="Polar residues" evidence="1">
    <location>
        <begin position="495"/>
        <end position="505"/>
    </location>
</feature>
<feature type="compositionally biased region" description="Acidic residues" evidence="1">
    <location>
        <begin position="320"/>
        <end position="346"/>
    </location>
</feature>
<evidence type="ECO:0000313" key="3">
    <source>
        <dbReference type="Proteomes" id="UP000288429"/>
    </source>
</evidence>
<accession>A0A428V131</accession>
<evidence type="ECO:0000256" key="1">
    <source>
        <dbReference type="SAM" id="MobiDB-lite"/>
    </source>
</evidence>
<feature type="region of interest" description="Disordered" evidence="1">
    <location>
        <begin position="268"/>
        <end position="722"/>
    </location>
</feature>
<feature type="compositionally biased region" description="Basic and acidic residues" evidence="1">
    <location>
        <begin position="1"/>
        <end position="30"/>
    </location>
</feature>
<feature type="compositionally biased region" description="Acidic residues" evidence="1">
    <location>
        <begin position="602"/>
        <end position="645"/>
    </location>
</feature>
<dbReference type="AlphaFoldDB" id="A0A428V131"/>
<feature type="compositionally biased region" description="Acidic residues" evidence="1">
    <location>
        <begin position="554"/>
        <end position="568"/>
    </location>
</feature>
<comment type="caution">
    <text evidence="2">The sequence shown here is derived from an EMBL/GenBank/DDBJ whole genome shotgun (WGS) entry which is preliminary data.</text>
</comment>
<feature type="compositionally biased region" description="Low complexity" evidence="1">
    <location>
        <begin position="668"/>
        <end position="681"/>
    </location>
</feature>
<feature type="compositionally biased region" description="Basic residues" evidence="1">
    <location>
        <begin position="57"/>
        <end position="67"/>
    </location>
</feature>
<protein>
    <submittedName>
        <fullName evidence="2">Uncharacterized protein</fullName>
    </submittedName>
</protein>
<feature type="compositionally biased region" description="Basic residues" evidence="1">
    <location>
        <begin position="74"/>
        <end position="88"/>
    </location>
</feature>
<feature type="compositionally biased region" description="Low complexity" evidence="1">
    <location>
        <begin position="279"/>
        <end position="302"/>
    </location>
</feature>
<feature type="compositionally biased region" description="Low complexity" evidence="1">
    <location>
        <begin position="445"/>
        <end position="456"/>
    </location>
</feature>
<feature type="region of interest" description="Disordered" evidence="1">
    <location>
        <begin position="152"/>
        <end position="238"/>
    </location>
</feature>
<feature type="compositionally biased region" description="Polar residues" evidence="1">
    <location>
        <begin position="474"/>
        <end position="487"/>
    </location>
</feature>
<organism evidence="2 3">
    <name type="scientific">Fusarium ambrosium</name>
    <dbReference type="NCBI Taxonomy" id="131363"/>
    <lineage>
        <taxon>Eukaryota</taxon>
        <taxon>Fungi</taxon>
        <taxon>Dikarya</taxon>
        <taxon>Ascomycota</taxon>
        <taxon>Pezizomycotina</taxon>
        <taxon>Sordariomycetes</taxon>
        <taxon>Hypocreomycetidae</taxon>
        <taxon>Hypocreales</taxon>
        <taxon>Nectriaceae</taxon>
        <taxon>Fusarium</taxon>
        <taxon>Fusarium solani species complex</taxon>
    </lineage>
</organism>
<evidence type="ECO:0000313" key="2">
    <source>
        <dbReference type="EMBL" id="RSM20254.1"/>
    </source>
</evidence>
<name>A0A428V131_9HYPO</name>
<feature type="compositionally biased region" description="Low complexity" evidence="1">
    <location>
        <begin position="171"/>
        <end position="182"/>
    </location>
</feature>
<sequence>MSDTHRQLRHRTDHERKERTEEDHGLPERNWRRKFGKWAFNGLEIAAGRRSILGRPRILRRPSRDRHRRDEHDRRRRRRTKSPSKGRHRSPDKSRRERSDVPNHPWPHEHPPDISKPTEPTSSRSRASYHAVVVSGKDLGGIRVDAHTLQHRGSDHINTPSHLDDDHHSLSGHVGSDLSDSGDGYDSDVSEASSCLDTNHKKDMDIAIPSTLDDGRNSDVNKPLSGPEPDNNKDLVVNTPSGLEELTASPRGTPPHSQQVPTTALKFGTLDDADDDYDGLPADGLPADGISADASSGPSDSGGSHGGNLNRALSGLETDHNEDLDDATPSSSDEDTTVDSDEDSVDQAETPPSSHETSSRGDDEDSDSESWTSDSSEDQEEDVCQATASLSQVAKTDPGDTFSKSGENRDAPLSSGPLHPSEDHLAEDTPNPVIRLQDIADADSGDISSDSEGTSSDSEDTSSGCEDTPDVVTRLQQTADADSNDTSSGHEDTPSESQDISSCSEGMSCDSEDTSSELEDEDVSSGSEGTSSDSGDLYSDSEETPSNSEATPPDFEDACAESEDEDISSDSSDTSSGSEGTSSGSEDTPSNYGDTPSHSEDTLSDSEDASSESEDEDLATGDSDGSIDDSSENEDEVDDSLGQDEDYTHILPQPSPEKREKASTIVLVDPVDPAGPVDPVVPSLPQGNVAGSEDSKPEVSPSHSASETESPGPPQSSLPPVLSVYLSPGSIVRRRSKDDHHPYIIIRIEQKLKRWKKHFIYLGGKEVNPKGFETDGLPMPTKPEVEIQGPRMPLFTFLELDE</sequence>
<dbReference type="Proteomes" id="UP000288429">
    <property type="component" value="Unassembled WGS sequence"/>
</dbReference>
<feature type="region of interest" description="Disordered" evidence="1">
    <location>
        <begin position="45"/>
        <end position="128"/>
    </location>
</feature>
<dbReference type="EMBL" id="NIZV01000006">
    <property type="protein sequence ID" value="RSM20254.1"/>
    <property type="molecule type" value="Genomic_DNA"/>
</dbReference>
<feature type="compositionally biased region" description="Low complexity" evidence="1">
    <location>
        <begin position="569"/>
        <end position="588"/>
    </location>
</feature>
<reference evidence="2 3" key="1">
    <citation type="submission" date="2017-06" db="EMBL/GenBank/DDBJ databases">
        <title>Cmopartive genomic analysis of Ambrosia Fusariam Clade fungi.</title>
        <authorList>
            <person name="Stajich J.E."/>
            <person name="Carrillo J."/>
            <person name="Kijimoto T."/>
            <person name="Eskalen A."/>
            <person name="O'Donnell K."/>
            <person name="Kasson M."/>
        </authorList>
    </citation>
    <scope>NUCLEOTIDE SEQUENCE [LARGE SCALE GENOMIC DNA]</scope>
    <source>
        <strain evidence="2 3">NRRL 20438</strain>
    </source>
</reference>
<feature type="compositionally biased region" description="Low complexity" evidence="1">
    <location>
        <begin position="524"/>
        <end position="537"/>
    </location>
</feature>
<feature type="compositionally biased region" description="Basic and acidic residues" evidence="1">
    <location>
        <begin position="89"/>
        <end position="113"/>
    </location>
</feature>
<feature type="region of interest" description="Disordered" evidence="1">
    <location>
        <begin position="1"/>
        <end position="31"/>
    </location>
</feature>
<proteinExistence type="predicted"/>
<feature type="compositionally biased region" description="Acidic residues" evidence="1">
    <location>
        <begin position="510"/>
        <end position="523"/>
    </location>
</feature>